<dbReference type="Proteomes" id="UP000001861">
    <property type="component" value="Unassembled WGS sequence"/>
</dbReference>
<dbReference type="InterPro" id="IPR011234">
    <property type="entry name" value="Fumarylacetoacetase-like_C"/>
</dbReference>
<keyword evidence="5" id="KW-1185">Reference proteome</keyword>
<dbReference type="PANTHER" id="PTHR11820">
    <property type="entry name" value="ACYLPYRUVASE"/>
    <property type="match status" value="1"/>
</dbReference>
<accession>D6RPH8</accession>
<evidence type="ECO:0000313" key="5">
    <source>
        <dbReference type="Proteomes" id="UP000001861"/>
    </source>
</evidence>
<reference evidence="4 5" key="1">
    <citation type="journal article" date="2010" name="Proc. Natl. Acad. Sci. U.S.A.">
        <title>Insights into evolution of multicellular fungi from the assembled chromosomes of the mushroom Coprinopsis cinerea (Coprinus cinereus).</title>
        <authorList>
            <person name="Stajich J.E."/>
            <person name="Wilke S.K."/>
            <person name="Ahren D."/>
            <person name="Au C.H."/>
            <person name="Birren B.W."/>
            <person name="Borodovsky M."/>
            <person name="Burns C."/>
            <person name="Canback B."/>
            <person name="Casselton L.A."/>
            <person name="Cheng C.K."/>
            <person name="Deng J."/>
            <person name="Dietrich F.S."/>
            <person name="Fargo D.C."/>
            <person name="Farman M.L."/>
            <person name="Gathman A.C."/>
            <person name="Goldberg J."/>
            <person name="Guigo R."/>
            <person name="Hoegger P.J."/>
            <person name="Hooker J.B."/>
            <person name="Huggins A."/>
            <person name="James T.Y."/>
            <person name="Kamada T."/>
            <person name="Kilaru S."/>
            <person name="Kodira C."/>
            <person name="Kues U."/>
            <person name="Kupfer D."/>
            <person name="Kwan H.S."/>
            <person name="Lomsadze A."/>
            <person name="Li W."/>
            <person name="Lilly W.W."/>
            <person name="Ma L.J."/>
            <person name="Mackey A.J."/>
            <person name="Manning G."/>
            <person name="Martin F."/>
            <person name="Muraguchi H."/>
            <person name="Natvig D.O."/>
            <person name="Palmerini H."/>
            <person name="Ramesh M.A."/>
            <person name="Rehmeyer C.J."/>
            <person name="Roe B.A."/>
            <person name="Shenoy N."/>
            <person name="Stanke M."/>
            <person name="Ter-Hovhannisyan V."/>
            <person name="Tunlid A."/>
            <person name="Velagapudi R."/>
            <person name="Vision T.J."/>
            <person name="Zeng Q."/>
            <person name="Zolan M.E."/>
            <person name="Pukkila P.J."/>
        </authorList>
    </citation>
    <scope>NUCLEOTIDE SEQUENCE [LARGE SCALE GENOMIC DNA]</scope>
    <source>
        <strain evidence="5">Okayama-7 / 130 / ATCC MYA-4618 / FGSC 9003</strain>
    </source>
</reference>
<protein>
    <submittedName>
        <fullName evidence="4">Fumarylacetoacetate hydrolase</fullName>
    </submittedName>
</protein>
<keyword evidence="4" id="KW-0378">Hydrolase</keyword>
<dbReference type="Gene3D" id="3.90.850.10">
    <property type="entry name" value="Fumarylacetoacetase-like, C-terminal domain"/>
    <property type="match status" value="1"/>
</dbReference>
<dbReference type="AlphaFoldDB" id="D6RPH8"/>
<dbReference type="Pfam" id="PF01557">
    <property type="entry name" value="FAA_hydrolase"/>
    <property type="match status" value="1"/>
</dbReference>
<dbReference type="EMBL" id="AACS02000009">
    <property type="protein sequence ID" value="EFI27036.1"/>
    <property type="molecule type" value="Genomic_DNA"/>
</dbReference>
<keyword evidence="2" id="KW-0479">Metal-binding</keyword>
<dbReference type="GO" id="GO:0018773">
    <property type="term" value="F:acetylpyruvate hydrolase activity"/>
    <property type="evidence" value="ECO:0007669"/>
    <property type="project" value="TreeGrafter"/>
</dbReference>
<dbReference type="GO" id="GO:0046872">
    <property type="term" value="F:metal ion binding"/>
    <property type="evidence" value="ECO:0007669"/>
    <property type="project" value="UniProtKB-KW"/>
</dbReference>
<comment type="similarity">
    <text evidence="1">Belongs to the FAH family.</text>
</comment>
<comment type="caution">
    <text evidence="4">The sequence shown here is derived from an EMBL/GenBank/DDBJ whole genome shotgun (WGS) entry which is preliminary data.</text>
</comment>
<dbReference type="KEGG" id="cci:CC1G_15169"/>
<gene>
    <name evidence="4" type="ORF">CC1G_15169</name>
</gene>
<dbReference type="InParanoid" id="D6RPH8"/>
<organism evidence="4 5">
    <name type="scientific">Coprinopsis cinerea (strain Okayama-7 / 130 / ATCC MYA-4618 / FGSC 9003)</name>
    <name type="common">Inky cap fungus</name>
    <name type="synonym">Hormographiella aspergillata</name>
    <dbReference type="NCBI Taxonomy" id="240176"/>
    <lineage>
        <taxon>Eukaryota</taxon>
        <taxon>Fungi</taxon>
        <taxon>Dikarya</taxon>
        <taxon>Basidiomycota</taxon>
        <taxon>Agaricomycotina</taxon>
        <taxon>Agaricomycetes</taxon>
        <taxon>Agaricomycetidae</taxon>
        <taxon>Agaricales</taxon>
        <taxon>Agaricineae</taxon>
        <taxon>Psathyrellaceae</taxon>
        <taxon>Coprinopsis</taxon>
    </lineage>
</organism>
<sequence length="100" mass="11129">MSTFLQTGKKVSEPRANFYESVRSRFYACKTWGPGCERERTGGRNYVAHANELNNAVPKAPFFFLKPTSSYLPSGGKVEIPQGVVAHHEGKSNYALHSVH</sequence>
<evidence type="ECO:0000259" key="3">
    <source>
        <dbReference type="Pfam" id="PF01557"/>
    </source>
</evidence>
<dbReference type="InterPro" id="IPR036663">
    <property type="entry name" value="Fumarylacetoacetase_C_sf"/>
</dbReference>
<proteinExistence type="inferred from homology"/>
<dbReference type="GO" id="GO:0005739">
    <property type="term" value="C:mitochondrion"/>
    <property type="evidence" value="ECO:0007669"/>
    <property type="project" value="TreeGrafter"/>
</dbReference>
<dbReference type="RefSeq" id="XP_002910530.1">
    <property type="nucleotide sequence ID" value="XM_002910484.1"/>
</dbReference>
<dbReference type="eggNOG" id="KOG1535">
    <property type="taxonomic scope" value="Eukaryota"/>
</dbReference>
<dbReference type="PANTHER" id="PTHR11820:SF7">
    <property type="entry name" value="ACYLPYRUVASE FAHD1, MITOCHONDRIAL"/>
    <property type="match status" value="1"/>
</dbReference>
<dbReference type="OrthoDB" id="74910at2759"/>
<dbReference type="VEuPathDB" id="FungiDB:CC1G_15169"/>
<evidence type="ECO:0000256" key="2">
    <source>
        <dbReference type="ARBA" id="ARBA00022723"/>
    </source>
</evidence>
<dbReference type="GeneID" id="9379565"/>
<feature type="domain" description="Fumarylacetoacetase-like C-terminal" evidence="3">
    <location>
        <begin position="43"/>
        <end position="85"/>
    </location>
</feature>
<name>D6RPH8_COPC7</name>
<evidence type="ECO:0000313" key="4">
    <source>
        <dbReference type="EMBL" id="EFI27036.1"/>
    </source>
</evidence>
<evidence type="ECO:0000256" key="1">
    <source>
        <dbReference type="ARBA" id="ARBA00010211"/>
    </source>
</evidence>
<dbReference type="SUPFAM" id="SSF56529">
    <property type="entry name" value="FAH"/>
    <property type="match status" value="1"/>
</dbReference>
<dbReference type="STRING" id="240176.D6RPH8"/>
<dbReference type="HOGENOM" id="CLU_2305938_0_0_1"/>